<dbReference type="PROSITE" id="PS51755">
    <property type="entry name" value="OMPR_PHOB"/>
    <property type="match status" value="1"/>
</dbReference>
<dbReference type="PANTHER" id="PTHR48111:SF1">
    <property type="entry name" value="TWO-COMPONENT RESPONSE REGULATOR ORR33"/>
    <property type="match status" value="1"/>
</dbReference>
<evidence type="ECO:0000256" key="1">
    <source>
        <dbReference type="ARBA" id="ARBA00022553"/>
    </source>
</evidence>
<dbReference type="InterPro" id="IPR016032">
    <property type="entry name" value="Sig_transdc_resp-reg_C-effctor"/>
</dbReference>
<dbReference type="Pfam" id="PF00486">
    <property type="entry name" value="Trans_reg_C"/>
    <property type="match status" value="1"/>
</dbReference>
<evidence type="ECO:0000256" key="2">
    <source>
        <dbReference type="ARBA" id="ARBA00023012"/>
    </source>
</evidence>
<keyword evidence="1" id="KW-0597">Phosphoprotein</keyword>
<evidence type="ECO:0000256" key="5">
    <source>
        <dbReference type="ARBA" id="ARBA00023163"/>
    </source>
</evidence>
<feature type="domain" description="OmpR/PhoB-type" evidence="7">
    <location>
        <begin position="126"/>
        <end position="220"/>
    </location>
</feature>
<evidence type="ECO:0000256" key="3">
    <source>
        <dbReference type="ARBA" id="ARBA00023015"/>
    </source>
</evidence>
<dbReference type="AlphaFoldDB" id="A0A1W1BRT3"/>
<organism evidence="8">
    <name type="scientific">hydrothermal vent metagenome</name>
    <dbReference type="NCBI Taxonomy" id="652676"/>
    <lineage>
        <taxon>unclassified sequences</taxon>
        <taxon>metagenomes</taxon>
        <taxon>ecological metagenomes</taxon>
    </lineage>
</organism>
<evidence type="ECO:0000259" key="7">
    <source>
        <dbReference type="PROSITE" id="PS51755"/>
    </source>
</evidence>
<evidence type="ECO:0000313" key="8">
    <source>
        <dbReference type="EMBL" id="SFV56187.1"/>
    </source>
</evidence>
<dbReference type="SUPFAM" id="SSF52172">
    <property type="entry name" value="CheY-like"/>
    <property type="match status" value="1"/>
</dbReference>
<dbReference type="GO" id="GO:0000976">
    <property type="term" value="F:transcription cis-regulatory region binding"/>
    <property type="evidence" value="ECO:0007669"/>
    <property type="project" value="TreeGrafter"/>
</dbReference>
<evidence type="ECO:0000256" key="4">
    <source>
        <dbReference type="ARBA" id="ARBA00023125"/>
    </source>
</evidence>
<dbReference type="InterPro" id="IPR011006">
    <property type="entry name" value="CheY-like_superfamily"/>
</dbReference>
<dbReference type="GO" id="GO:0006355">
    <property type="term" value="P:regulation of DNA-templated transcription"/>
    <property type="evidence" value="ECO:0007669"/>
    <property type="project" value="InterPro"/>
</dbReference>
<dbReference type="Gene3D" id="1.10.10.10">
    <property type="entry name" value="Winged helix-like DNA-binding domain superfamily/Winged helix DNA-binding domain"/>
    <property type="match status" value="1"/>
</dbReference>
<dbReference type="Pfam" id="PF00072">
    <property type="entry name" value="Response_reg"/>
    <property type="match status" value="1"/>
</dbReference>
<dbReference type="CDD" id="cd17534">
    <property type="entry name" value="REC_DC-like"/>
    <property type="match status" value="1"/>
</dbReference>
<proteinExistence type="predicted"/>
<dbReference type="InterPro" id="IPR036388">
    <property type="entry name" value="WH-like_DNA-bd_sf"/>
</dbReference>
<keyword evidence="4" id="KW-0238">DNA-binding</keyword>
<keyword evidence="3" id="KW-0805">Transcription regulation</keyword>
<dbReference type="EMBL" id="FPHB01000038">
    <property type="protein sequence ID" value="SFV56187.1"/>
    <property type="molecule type" value="Genomic_DNA"/>
</dbReference>
<feature type="domain" description="Response regulatory" evidence="6">
    <location>
        <begin position="2"/>
        <end position="117"/>
    </location>
</feature>
<keyword evidence="2" id="KW-0902">Two-component regulatory system</keyword>
<dbReference type="CDD" id="cd00383">
    <property type="entry name" value="trans_reg_C"/>
    <property type="match status" value="1"/>
</dbReference>
<keyword evidence="5" id="KW-0804">Transcription</keyword>
<name>A0A1W1BRT3_9ZZZZ</name>
<dbReference type="GO" id="GO:0032993">
    <property type="term" value="C:protein-DNA complex"/>
    <property type="evidence" value="ECO:0007669"/>
    <property type="project" value="TreeGrafter"/>
</dbReference>
<dbReference type="SUPFAM" id="SSF46894">
    <property type="entry name" value="C-terminal effector domain of the bipartite response regulators"/>
    <property type="match status" value="1"/>
</dbReference>
<dbReference type="PROSITE" id="PS50110">
    <property type="entry name" value="RESPONSE_REGULATORY"/>
    <property type="match status" value="1"/>
</dbReference>
<dbReference type="Gene3D" id="3.40.50.2300">
    <property type="match status" value="1"/>
</dbReference>
<dbReference type="InterPro" id="IPR001789">
    <property type="entry name" value="Sig_transdc_resp-reg_receiver"/>
</dbReference>
<sequence length="221" mass="25407">MNVLIVEDESIVAMEIANYVKDLGYDVCCIAADAKRAYEAVKTQKIDLILMDVYIKGDIDGIECAKEIKSKRDIPLIYISAFSDDITLQRAIETDPNAYLIKPFNTKELQVAMSLAVKNLYPNKRIGDVVFDHEFSYDSKNEELLLNGEVVHLTKQERTLLKLLVLEKNNIVSIYEIENYIWPDKQSNENTRRALILRLRAKLKYKFLKTIHSIGYTLQIG</sequence>
<dbReference type="GO" id="GO:0005829">
    <property type="term" value="C:cytosol"/>
    <property type="evidence" value="ECO:0007669"/>
    <property type="project" value="TreeGrafter"/>
</dbReference>
<dbReference type="SMART" id="SM00862">
    <property type="entry name" value="Trans_reg_C"/>
    <property type="match status" value="1"/>
</dbReference>
<accession>A0A1W1BRT3</accession>
<dbReference type="InterPro" id="IPR039420">
    <property type="entry name" value="WalR-like"/>
</dbReference>
<protein>
    <submittedName>
        <fullName evidence="8">Sensory transduction regulatory protein</fullName>
    </submittedName>
</protein>
<dbReference type="PANTHER" id="PTHR48111">
    <property type="entry name" value="REGULATOR OF RPOS"/>
    <property type="match status" value="1"/>
</dbReference>
<reference evidence="8" key="1">
    <citation type="submission" date="2016-10" db="EMBL/GenBank/DDBJ databases">
        <authorList>
            <person name="de Groot N.N."/>
        </authorList>
    </citation>
    <scope>NUCLEOTIDE SEQUENCE</scope>
</reference>
<dbReference type="InterPro" id="IPR001867">
    <property type="entry name" value="OmpR/PhoB-type_DNA-bd"/>
</dbReference>
<evidence type="ECO:0000259" key="6">
    <source>
        <dbReference type="PROSITE" id="PS50110"/>
    </source>
</evidence>
<gene>
    <name evidence="8" type="ORF">MNB_SM-7-362</name>
</gene>
<dbReference type="GO" id="GO:0000156">
    <property type="term" value="F:phosphorelay response regulator activity"/>
    <property type="evidence" value="ECO:0007669"/>
    <property type="project" value="TreeGrafter"/>
</dbReference>
<dbReference type="SMART" id="SM00448">
    <property type="entry name" value="REC"/>
    <property type="match status" value="1"/>
</dbReference>